<dbReference type="Proteomes" id="UP000198748">
    <property type="component" value="Unassembled WGS sequence"/>
</dbReference>
<dbReference type="PANTHER" id="PTHR43133">
    <property type="entry name" value="RNA POLYMERASE ECF-TYPE SIGMA FACTO"/>
    <property type="match status" value="1"/>
</dbReference>
<dbReference type="InterPro" id="IPR039425">
    <property type="entry name" value="RNA_pol_sigma-70-like"/>
</dbReference>
<dbReference type="PANTHER" id="PTHR43133:SF46">
    <property type="entry name" value="RNA POLYMERASE SIGMA-70 FACTOR ECF SUBFAMILY"/>
    <property type="match status" value="1"/>
</dbReference>
<dbReference type="Pfam" id="PF08281">
    <property type="entry name" value="Sigma70_r4_2"/>
    <property type="match status" value="1"/>
</dbReference>
<dbReference type="STRING" id="659014.SAMN04487996_11937"/>
<reference evidence="9" key="1">
    <citation type="submission" date="2016-10" db="EMBL/GenBank/DDBJ databases">
        <authorList>
            <person name="Varghese N."/>
            <person name="Submissions S."/>
        </authorList>
    </citation>
    <scope>NUCLEOTIDE SEQUENCE [LARGE SCALE GENOMIC DNA]</scope>
    <source>
        <strain evidence="9">DSM 25329</strain>
    </source>
</reference>
<organism evidence="8 9">
    <name type="scientific">Dyadobacter soli</name>
    <dbReference type="NCBI Taxonomy" id="659014"/>
    <lineage>
        <taxon>Bacteria</taxon>
        <taxon>Pseudomonadati</taxon>
        <taxon>Bacteroidota</taxon>
        <taxon>Cytophagia</taxon>
        <taxon>Cytophagales</taxon>
        <taxon>Spirosomataceae</taxon>
        <taxon>Dyadobacter</taxon>
    </lineage>
</organism>
<keyword evidence="3" id="KW-0731">Sigma factor</keyword>
<protein>
    <submittedName>
        <fullName evidence="8">RNA polymerase sigma-70 factor, ECF subfamily</fullName>
    </submittedName>
</protein>
<dbReference type="NCBIfam" id="TIGR02937">
    <property type="entry name" value="sigma70-ECF"/>
    <property type="match status" value="1"/>
</dbReference>
<evidence type="ECO:0000313" key="9">
    <source>
        <dbReference type="Proteomes" id="UP000198748"/>
    </source>
</evidence>
<dbReference type="InterPro" id="IPR013324">
    <property type="entry name" value="RNA_pol_sigma_r3/r4-like"/>
</dbReference>
<evidence type="ECO:0000256" key="1">
    <source>
        <dbReference type="ARBA" id="ARBA00010641"/>
    </source>
</evidence>
<dbReference type="InterPro" id="IPR007627">
    <property type="entry name" value="RNA_pol_sigma70_r2"/>
</dbReference>
<gene>
    <name evidence="8" type="ORF">SAMN04487996_11937</name>
</gene>
<evidence type="ECO:0000256" key="3">
    <source>
        <dbReference type="ARBA" id="ARBA00023082"/>
    </source>
</evidence>
<name>A0A1G7ULG1_9BACT</name>
<feature type="domain" description="RNA polymerase sigma factor 70 region 4 type 2" evidence="7">
    <location>
        <begin position="147"/>
        <end position="199"/>
    </location>
</feature>
<comment type="similarity">
    <text evidence="1">Belongs to the sigma-70 factor family. ECF subfamily.</text>
</comment>
<evidence type="ECO:0000256" key="4">
    <source>
        <dbReference type="ARBA" id="ARBA00023163"/>
    </source>
</evidence>
<dbReference type="AlphaFoldDB" id="A0A1G7ULG1"/>
<dbReference type="EMBL" id="FNAN01000019">
    <property type="protein sequence ID" value="SDG48333.1"/>
    <property type="molecule type" value="Genomic_DNA"/>
</dbReference>
<dbReference type="NCBIfam" id="TIGR02985">
    <property type="entry name" value="Sig70_bacteroi1"/>
    <property type="match status" value="1"/>
</dbReference>
<dbReference type="InterPro" id="IPR014327">
    <property type="entry name" value="RNA_pol_sigma70_bacteroid"/>
</dbReference>
<dbReference type="OrthoDB" id="1524077at2"/>
<proteinExistence type="inferred from homology"/>
<dbReference type="Gene3D" id="1.10.1740.10">
    <property type="match status" value="1"/>
</dbReference>
<evidence type="ECO:0000256" key="2">
    <source>
        <dbReference type="ARBA" id="ARBA00023015"/>
    </source>
</evidence>
<dbReference type="InterPro" id="IPR013325">
    <property type="entry name" value="RNA_pol_sigma_r2"/>
</dbReference>
<accession>A0A1G7ULG1</accession>
<dbReference type="SUPFAM" id="SSF88946">
    <property type="entry name" value="Sigma2 domain of RNA polymerase sigma factors"/>
    <property type="match status" value="1"/>
</dbReference>
<dbReference type="InterPro" id="IPR014284">
    <property type="entry name" value="RNA_pol_sigma-70_dom"/>
</dbReference>
<keyword evidence="9" id="KW-1185">Reference proteome</keyword>
<dbReference type="GO" id="GO:0016987">
    <property type="term" value="F:sigma factor activity"/>
    <property type="evidence" value="ECO:0007669"/>
    <property type="project" value="UniProtKB-KW"/>
</dbReference>
<dbReference type="CDD" id="cd06171">
    <property type="entry name" value="Sigma70_r4"/>
    <property type="match status" value="1"/>
</dbReference>
<evidence type="ECO:0000313" key="8">
    <source>
        <dbReference type="EMBL" id="SDG48333.1"/>
    </source>
</evidence>
<evidence type="ECO:0000259" key="6">
    <source>
        <dbReference type="Pfam" id="PF04542"/>
    </source>
</evidence>
<dbReference type="GO" id="GO:0006352">
    <property type="term" value="P:DNA-templated transcription initiation"/>
    <property type="evidence" value="ECO:0007669"/>
    <property type="project" value="InterPro"/>
</dbReference>
<dbReference type="RefSeq" id="WP_090156233.1">
    <property type="nucleotide sequence ID" value="NZ_FNAN01000019.1"/>
</dbReference>
<sequence length="216" mass="25816">MTAFPLNPLEEDFPGQHPENRDHAKSEAIVPDDEWLLRRQFAEDPEKGCELLFRRYYVNLCNHTIRFVHSREVAEDIVSEIFTTFWQNQTYRQVTTSYRAYLYKSVRHRAYNYLKWQVRFQHSAEEPVHLSESPSPHEVLQYSELHQKIELIIRELPAQCRRAYILKRVEGKKYDEIAQEMKISAKAVEALVSRALSRLRKELSAHWVLFIMLFFC</sequence>
<keyword evidence="2" id="KW-0805">Transcription regulation</keyword>
<dbReference type="Gene3D" id="1.10.10.10">
    <property type="entry name" value="Winged helix-like DNA-binding domain superfamily/Winged helix DNA-binding domain"/>
    <property type="match status" value="1"/>
</dbReference>
<dbReference type="InterPro" id="IPR036388">
    <property type="entry name" value="WH-like_DNA-bd_sf"/>
</dbReference>
<dbReference type="InterPro" id="IPR013249">
    <property type="entry name" value="RNA_pol_sigma70_r4_t2"/>
</dbReference>
<feature type="region of interest" description="Disordered" evidence="5">
    <location>
        <begin position="1"/>
        <end position="25"/>
    </location>
</feature>
<dbReference type="GO" id="GO:0003677">
    <property type="term" value="F:DNA binding"/>
    <property type="evidence" value="ECO:0007669"/>
    <property type="project" value="InterPro"/>
</dbReference>
<evidence type="ECO:0000256" key="5">
    <source>
        <dbReference type="SAM" id="MobiDB-lite"/>
    </source>
</evidence>
<feature type="domain" description="RNA polymerase sigma-70 region 2" evidence="6">
    <location>
        <begin position="52"/>
        <end position="115"/>
    </location>
</feature>
<dbReference type="Pfam" id="PF04542">
    <property type="entry name" value="Sigma70_r2"/>
    <property type="match status" value="1"/>
</dbReference>
<evidence type="ECO:0000259" key="7">
    <source>
        <dbReference type="Pfam" id="PF08281"/>
    </source>
</evidence>
<keyword evidence="4" id="KW-0804">Transcription</keyword>
<dbReference type="SUPFAM" id="SSF88659">
    <property type="entry name" value="Sigma3 and sigma4 domains of RNA polymerase sigma factors"/>
    <property type="match status" value="1"/>
</dbReference>